<dbReference type="SUPFAM" id="SSF53474">
    <property type="entry name" value="alpha/beta-Hydrolases"/>
    <property type="match status" value="1"/>
</dbReference>
<evidence type="ECO:0000259" key="4">
    <source>
        <dbReference type="PROSITE" id="PS50075"/>
    </source>
</evidence>
<dbReference type="PANTHER" id="PTHR45527:SF1">
    <property type="entry name" value="FATTY ACID SYNTHASE"/>
    <property type="match status" value="1"/>
</dbReference>
<dbReference type="GO" id="GO:0005737">
    <property type="term" value="C:cytoplasm"/>
    <property type="evidence" value="ECO:0007669"/>
    <property type="project" value="TreeGrafter"/>
</dbReference>
<evidence type="ECO:0000256" key="3">
    <source>
        <dbReference type="ARBA" id="ARBA00022553"/>
    </source>
</evidence>
<keyword evidence="3" id="KW-0597">Phosphoprotein</keyword>
<dbReference type="Gene3D" id="1.10.1200.10">
    <property type="entry name" value="ACP-like"/>
    <property type="match status" value="1"/>
</dbReference>
<organism evidence="5 6">
    <name type="scientific">Candidatus Thiomargarita nelsonii</name>
    <dbReference type="NCBI Taxonomy" id="1003181"/>
    <lineage>
        <taxon>Bacteria</taxon>
        <taxon>Pseudomonadati</taxon>
        <taxon>Pseudomonadota</taxon>
        <taxon>Gammaproteobacteria</taxon>
        <taxon>Thiotrichales</taxon>
        <taxon>Thiotrichaceae</taxon>
        <taxon>Thiomargarita</taxon>
    </lineage>
</organism>
<protein>
    <submittedName>
        <fullName evidence="5">Amino acid adenylation domain protein</fullName>
    </submittedName>
</protein>
<dbReference type="SUPFAM" id="SSF47336">
    <property type="entry name" value="ACP-like"/>
    <property type="match status" value="1"/>
</dbReference>
<comment type="caution">
    <text evidence="5">The sequence shown here is derived from an EMBL/GenBank/DDBJ whole genome shotgun (WGS) entry which is preliminary data.</text>
</comment>
<dbReference type="FunFam" id="1.10.1200.10:FF:000005">
    <property type="entry name" value="Nonribosomal peptide synthetase 1"/>
    <property type="match status" value="1"/>
</dbReference>
<evidence type="ECO:0000313" key="6">
    <source>
        <dbReference type="Proteomes" id="UP000076962"/>
    </source>
</evidence>
<dbReference type="PROSITE" id="PS50075">
    <property type="entry name" value="CARRIER"/>
    <property type="match status" value="1"/>
</dbReference>
<dbReference type="AlphaFoldDB" id="A0A0A6P042"/>
<reference evidence="5 6" key="1">
    <citation type="submission" date="2016-05" db="EMBL/GenBank/DDBJ databases">
        <title>Single-cell genome of chain-forming Candidatus Thiomargarita nelsonii and comparison to other large sulfur-oxidizing bacteria.</title>
        <authorList>
            <person name="Winkel M."/>
            <person name="Salman V."/>
            <person name="Woyke T."/>
            <person name="Schulz-Vogt H."/>
            <person name="Richter M."/>
            <person name="Flood B."/>
            <person name="Bailey J."/>
            <person name="Amann R."/>
            <person name="Mussmann M."/>
        </authorList>
    </citation>
    <scope>NUCLEOTIDE SEQUENCE [LARGE SCALE GENOMIC DNA]</scope>
    <source>
        <strain evidence="5 6">THI036</strain>
    </source>
</reference>
<keyword evidence="6" id="KW-1185">Reference proteome</keyword>
<proteinExistence type="predicted"/>
<evidence type="ECO:0000256" key="1">
    <source>
        <dbReference type="ARBA" id="ARBA00001957"/>
    </source>
</evidence>
<keyword evidence="2" id="KW-0596">Phosphopantetheine</keyword>
<dbReference type="GO" id="GO:0043041">
    <property type="term" value="P:amino acid activation for nonribosomal peptide biosynthetic process"/>
    <property type="evidence" value="ECO:0007669"/>
    <property type="project" value="TreeGrafter"/>
</dbReference>
<dbReference type="GO" id="GO:0031177">
    <property type="term" value="F:phosphopantetheine binding"/>
    <property type="evidence" value="ECO:0007669"/>
    <property type="project" value="InterPro"/>
</dbReference>
<sequence length="355" mass="40312">MLARIWADILGIESLQYGATQINIHDNFFDIGGHSLFAARLIEQVRKVFQIELPLRRLFEFPTIAELAKCIETESQAQMLPHHAEAKHWSFLVPIQPNGGKIPFFLVPGGGGSEGEFMVYAKLVYLLGHEQPVYGLQAHGLDGEQVPHTQVETMATEYLKEIRAFQPKGPYLLGGECIGGLVAFEMAQQLQAQGHQVGLLLLLDTVYLSGNDYVTYLVYRILKIRQIRQNWKTLLELEPHERLPYLFDKAKQAMWRLIAKFHLNSVPSDHRIQQVKINYQKTLRRYRPKPYPGRMVLLATEANYEKNSTLGWETLAVGGLEIYKLPGDHSSYLGEQVQTTAKQLKACLEEAQAEA</sequence>
<gene>
    <name evidence="5" type="ORF">THIOM_004073</name>
</gene>
<comment type="cofactor">
    <cofactor evidence="1">
        <name>pantetheine 4'-phosphate</name>
        <dbReference type="ChEBI" id="CHEBI:47942"/>
    </cofactor>
</comment>
<dbReference type="GO" id="GO:0044550">
    <property type="term" value="P:secondary metabolite biosynthetic process"/>
    <property type="evidence" value="ECO:0007669"/>
    <property type="project" value="TreeGrafter"/>
</dbReference>
<dbReference type="SMART" id="SM00823">
    <property type="entry name" value="PKS_PP"/>
    <property type="match status" value="1"/>
</dbReference>
<dbReference type="Proteomes" id="UP000076962">
    <property type="component" value="Unassembled WGS sequence"/>
</dbReference>
<dbReference type="InterPro" id="IPR020806">
    <property type="entry name" value="PKS_PP-bd"/>
</dbReference>
<dbReference type="EMBL" id="LUTY01002504">
    <property type="protein sequence ID" value="OAD20243.1"/>
    <property type="molecule type" value="Genomic_DNA"/>
</dbReference>
<dbReference type="Pfam" id="PF00550">
    <property type="entry name" value="PP-binding"/>
    <property type="match status" value="1"/>
</dbReference>
<dbReference type="InterPro" id="IPR001031">
    <property type="entry name" value="Thioesterase"/>
</dbReference>
<name>A0A0A6P042_9GAMM</name>
<accession>A0A0A6P042</accession>
<dbReference type="InterPro" id="IPR036736">
    <property type="entry name" value="ACP-like_sf"/>
</dbReference>
<evidence type="ECO:0000256" key="2">
    <source>
        <dbReference type="ARBA" id="ARBA00022450"/>
    </source>
</evidence>
<dbReference type="InterPro" id="IPR009081">
    <property type="entry name" value="PP-bd_ACP"/>
</dbReference>
<evidence type="ECO:0000313" key="5">
    <source>
        <dbReference type="EMBL" id="OAD20243.1"/>
    </source>
</evidence>
<feature type="domain" description="Carrier" evidence="4">
    <location>
        <begin position="1"/>
        <end position="75"/>
    </location>
</feature>
<dbReference type="PANTHER" id="PTHR45527">
    <property type="entry name" value="NONRIBOSOMAL PEPTIDE SYNTHETASE"/>
    <property type="match status" value="1"/>
</dbReference>
<dbReference type="InterPro" id="IPR029058">
    <property type="entry name" value="AB_hydrolase_fold"/>
</dbReference>
<dbReference type="Pfam" id="PF00975">
    <property type="entry name" value="Thioesterase"/>
    <property type="match status" value="1"/>
</dbReference>
<dbReference type="Gene3D" id="3.40.50.1820">
    <property type="entry name" value="alpha/beta hydrolase"/>
    <property type="match status" value="1"/>
</dbReference>